<gene>
    <name evidence="1" type="ORF">GMARGA_LOCUS17704</name>
</gene>
<sequence length="178" mass="21576">IVRIPNKMLKEFKQTMVFLIHQKLFNNFKYMGHQSFHASCSESLFFRVFQGHIHYSKANIYKCIFRGQNAYQTLAQVFNSNEWDQKFYKQNQQIYIVIQEEFYSSNKSNIYTIEESEIDIDSLLQLVAKRPQKQYHKPKFTYSEILVKWYCKRKIEEDKTVCVAGFIYMHFLLNKKEF</sequence>
<protein>
    <submittedName>
        <fullName evidence="1">33933_t:CDS:1</fullName>
    </submittedName>
</protein>
<comment type="caution">
    <text evidence="1">The sequence shown here is derived from an EMBL/GenBank/DDBJ whole genome shotgun (WGS) entry which is preliminary data.</text>
</comment>
<name>A0ABN7VFW6_GIGMA</name>
<reference evidence="1 2" key="1">
    <citation type="submission" date="2021-06" db="EMBL/GenBank/DDBJ databases">
        <authorList>
            <person name="Kallberg Y."/>
            <person name="Tangrot J."/>
            <person name="Rosling A."/>
        </authorList>
    </citation>
    <scope>NUCLEOTIDE SEQUENCE [LARGE SCALE GENOMIC DNA]</scope>
    <source>
        <strain evidence="1 2">120-4 pot B 10/14</strain>
    </source>
</reference>
<accession>A0ABN7VFW6</accession>
<dbReference type="EMBL" id="CAJVQB010013581">
    <property type="protein sequence ID" value="CAG8763057.1"/>
    <property type="molecule type" value="Genomic_DNA"/>
</dbReference>
<feature type="non-terminal residue" evidence="1">
    <location>
        <position position="1"/>
    </location>
</feature>
<evidence type="ECO:0000313" key="1">
    <source>
        <dbReference type="EMBL" id="CAG8763057.1"/>
    </source>
</evidence>
<evidence type="ECO:0000313" key="2">
    <source>
        <dbReference type="Proteomes" id="UP000789901"/>
    </source>
</evidence>
<keyword evidence="2" id="KW-1185">Reference proteome</keyword>
<dbReference type="Proteomes" id="UP000789901">
    <property type="component" value="Unassembled WGS sequence"/>
</dbReference>
<proteinExistence type="predicted"/>
<organism evidence="1 2">
    <name type="scientific">Gigaspora margarita</name>
    <dbReference type="NCBI Taxonomy" id="4874"/>
    <lineage>
        <taxon>Eukaryota</taxon>
        <taxon>Fungi</taxon>
        <taxon>Fungi incertae sedis</taxon>
        <taxon>Mucoromycota</taxon>
        <taxon>Glomeromycotina</taxon>
        <taxon>Glomeromycetes</taxon>
        <taxon>Diversisporales</taxon>
        <taxon>Gigasporaceae</taxon>
        <taxon>Gigaspora</taxon>
    </lineage>
</organism>